<feature type="region of interest" description="Disordered" evidence="1">
    <location>
        <begin position="29"/>
        <end position="132"/>
    </location>
</feature>
<feature type="compositionally biased region" description="Basic and acidic residues" evidence="1">
    <location>
        <begin position="35"/>
        <end position="96"/>
    </location>
</feature>
<proteinExistence type="predicted"/>
<evidence type="ECO:0000313" key="3">
    <source>
        <dbReference type="Proteomes" id="UP000579812"/>
    </source>
</evidence>
<dbReference type="AlphaFoldDB" id="A0A7J6BIN1"/>
<feature type="compositionally biased region" description="Acidic residues" evidence="1">
    <location>
        <begin position="179"/>
        <end position="206"/>
    </location>
</feature>
<keyword evidence="3" id="KW-1185">Reference proteome</keyword>
<feature type="region of interest" description="Disordered" evidence="1">
    <location>
        <begin position="174"/>
        <end position="242"/>
    </location>
</feature>
<name>A0A7J6BIN1_9TELE</name>
<dbReference type="PANTHER" id="PTHR15967">
    <property type="entry name" value="E2F-ASSOCIATED PHOSPHOPROTEIN"/>
    <property type="match status" value="1"/>
</dbReference>
<feature type="region of interest" description="Disordered" evidence="1">
    <location>
        <begin position="302"/>
        <end position="327"/>
    </location>
</feature>
<dbReference type="Proteomes" id="UP000579812">
    <property type="component" value="Unassembled WGS sequence"/>
</dbReference>
<gene>
    <name evidence="2" type="ORF">G5714_024595</name>
</gene>
<evidence type="ECO:0000256" key="1">
    <source>
        <dbReference type="SAM" id="MobiDB-lite"/>
    </source>
</evidence>
<sequence>MESSASLTDARLAGMDEEKIYHPVKCTECSTEVAVEGRGREGKGREGGREGREEEEEGKGREGGRREGRKEGGREGGREGGGREGGREGGGREGGKELNSGIGVGNARDRVRRADPRPASRSARAKDSDDIRHLALRQAVWELGAMPYFPSQAGEGATIPRRFSVLFSLCFTRNKNNEPEEDYDSYEIEEPSDEEGAGSSSEDELDVPLRAPEQKKELIREYLTGESESSSGDEFEKEMEAELSSTMKSLECSWTASSAQDGTAGSSQGLRRKQRFVLTNDELLYDPDEDDRDQAWVDAKRKEYRKQRQLPPSANRRNKPHAVPSSGAVLNCPACMTTLCLDCQRHEKYQAVQSHVRDELHGRQRGGAAL</sequence>
<reference evidence="2 3" key="1">
    <citation type="submission" date="2020-04" db="EMBL/GenBank/DDBJ databases">
        <title>Chromosome-level genome assembly of a cyprinid fish Onychostoma macrolepis by integration of Nanopore Sequencing, Bionano and Hi-C technology.</title>
        <authorList>
            <person name="Wang D."/>
        </authorList>
    </citation>
    <scope>NUCLEOTIDE SEQUENCE [LARGE SCALE GENOMIC DNA]</scope>
    <source>
        <strain evidence="2">SWU-2019</strain>
        <tissue evidence="2">Muscle</tissue>
    </source>
</reference>
<dbReference type="EMBL" id="JAAMOB010000166">
    <property type="protein sequence ID" value="KAF4094511.1"/>
    <property type="molecule type" value="Genomic_DNA"/>
</dbReference>
<organism evidence="2 3">
    <name type="scientific">Onychostoma macrolepis</name>
    <dbReference type="NCBI Taxonomy" id="369639"/>
    <lineage>
        <taxon>Eukaryota</taxon>
        <taxon>Metazoa</taxon>
        <taxon>Chordata</taxon>
        <taxon>Craniata</taxon>
        <taxon>Vertebrata</taxon>
        <taxon>Euteleostomi</taxon>
        <taxon>Actinopterygii</taxon>
        <taxon>Neopterygii</taxon>
        <taxon>Teleostei</taxon>
        <taxon>Ostariophysi</taxon>
        <taxon>Cypriniformes</taxon>
        <taxon>Cyprinidae</taxon>
        <taxon>Acrossocheilinae</taxon>
        <taxon>Onychostoma</taxon>
    </lineage>
</organism>
<comment type="caution">
    <text evidence="2">The sequence shown here is derived from an EMBL/GenBank/DDBJ whole genome shotgun (WGS) entry which is preliminary data.</text>
</comment>
<evidence type="ECO:0008006" key="4">
    <source>
        <dbReference type="Google" id="ProtNLM"/>
    </source>
</evidence>
<evidence type="ECO:0000313" key="2">
    <source>
        <dbReference type="EMBL" id="KAF4094511.1"/>
    </source>
</evidence>
<dbReference type="Pfam" id="PF10238">
    <property type="entry name" value="Eapp_C"/>
    <property type="match status" value="1"/>
</dbReference>
<accession>A0A7J6BIN1</accession>
<dbReference type="PANTHER" id="PTHR15967:SF0">
    <property type="entry name" value="E2F-ASSOCIATED PHOSPHOPROTEIN"/>
    <property type="match status" value="1"/>
</dbReference>
<feature type="compositionally biased region" description="Acidic residues" evidence="1">
    <location>
        <begin position="231"/>
        <end position="241"/>
    </location>
</feature>
<protein>
    <recommendedName>
        <fullName evidence="4">E2F-associated phosphoprotein</fullName>
    </recommendedName>
</protein>
<feature type="compositionally biased region" description="Basic and acidic residues" evidence="1">
    <location>
        <begin position="107"/>
        <end position="132"/>
    </location>
</feature>
<dbReference type="InterPro" id="IPR019370">
    <property type="entry name" value="E2F-assoc_phosphoprotein"/>
</dbReference>
<dbReference type="GO" id="GO:0005634">
    <property type="term" value="C:nucleus"/>
    <property type="evidence" value="ECO:0007669"/>
    <property type="project" value="TreeGrafter"/>
</dbReference>